<gene>
    <name evidence="4" type="ORF">EAS56_14850</name>
    <name evidence="3" type="ORF">XH91_34405</name>
</gene>
<evidence type="ECO:0000313" key="6">
    <source>
        <dbReference type="Proteomes" id="UP000290401"/>
    </source>
</evidence>
<dbReference type="Proteomes" id="UP000290401">
    <property type="component" value="Unassembled WGS sequence"/>
</dbReference>
<feature type="domain" description="Transcription regulator TrmB C-terminal" evidence="2">
    <location>
        <begin position="103"/>
        <end position="208"/>
    </location>
</feature>
<protein>
    <submittedName>
        <fullName evidence="3">TrmB family transcriptional regulator</fullName>
    </submittedName>
</protein>
<evidence type="ECO:0000313" key="4">
    <source>
        <dbReference type="EMBL" id="RXH13300.1"/>
    </source>
</evidence>
<dbReference type="InterPro" id="IPR036388">
    <property type="entry name" value="WH-like_DNA-bd_sf"/>
</dbReference>
<evidence type="ECO:0000259" key="2">
    <source>
        <dbReference type="Pfam" id="PF11495"/>
    </source>
</evidence>
<reference evidence="3 5" key="1">
    <citation type="submission" date="2018-06" db="EMBL/GenBank/DDBJ databases">
        <title>Comparative genomics of rhizobia nodulating Arachis hypogaea in China.</title>
        <authorList>
            <person name="Li Y."/>
        </authorList>
    </citation>
    <scope>NUCLEOTIDE SEQUENCE [LARGE SCALE GENOMIC DNA]</scope>
    <source>
        <strain evidence="3 5">CCBAU 51670</strain>
        <plasmid evidence="3 5">unnamed1</plasmid>
    </source>
</reference>
<proteinExistence type="predicted"/>
<organism evidence="3 5">
    <name type="scientific">Bradyrhizobium guangzhouense</name>
    <dbReference type="NCBI Taxonomy" id="1325095"/>
    <lineage>
        <taxon>Bacteria</taxon>
        <taxon>Pseudomonadati</taxon>
        <taxon>Pseudomonadota</taxon>
        <taxon>Alphaproteobacteria</taxon>
        <taxon>Hyphomicrobiales</taxon>
        <taxon>Nitrobacteraceae</taxon>
        <taxon>Bradyrhizobium</taxon>
    </lineage>
</organism>
<dbReference type="SUPFAM" id="SSF56024">
    <property type="entry name" value="Phospholipase D/nuclease"/>
    <property type="match status" value="1"/>
</dbReference>
<dbReference type="Proteomes" id="UP000288972">
    <property type="component" value="Plasmid unnamed1"/>
</dbReference>
<accession>A0AAE6CCV3</accession>
<dbReference type="Gene3D" id="1.10.10.10">
    <property type="entry name" value="Winged helix-like DNA-binding domain superfamily/Winged helix DNA-binding domain"/>
    <property type="match status" value="1"/>
</dbReference>
<dbReference type="EMBL" id="CP030054">
    <property type="protein sequence ID" value="QAU51191.1"/>
    <property type="molecule type" value="Genomic_DNA"/>
</dbReference>
<dbReference type="Pfam" id="PF11495">
    <property type="entry name" value="Regulator_TrmB"/>
    <property type="match status" value="1"/>
</dbReference>
<dbReference type="InterPro" id="IPR036390">
    <property type="entry name" value="WH_DNA-bd_sf"/>
</dbReference>
<dbReference type="EMBL" id="RDQZ01000010">
    <property type="protein sequence ID" value="RXH13300.1"/>
    <property type="molecule type" value="Genomic_DNA"/>
</dbReference>
<dbReference type="SUPFAM" id="SSF46785">
    <property type="entry name" value="Winged helix' DNA-binding domain"/>
    <property type="match status" value="1"/>
</dbReference>
<sequence length="289" mass="31838">MPDLLALGFSEYEARAYLALYELSQATAYEVAKLAGLPKANAYSVLESLAKKEAAQPISETPLRYVAVAPKVLFERIATATSKRCAKLIRTIPAVSQSNDGGYVWTINGEDAIAAKMEAMIDGAKSHIWVKTEEKILLPHRDALRRAADRGVAILIILFGTQVEKFQFGAKSRTYLHEGNGIPVGIAPHLVTLTVDFEEALVAEIRAQGGSYTRNKPIVNLADSLLRHEIYFAEIFEMFGQPIQKTFGPAIIELRRKYLPAPQVAALESLLGLTASRVEKKSKLKEEKI</sequence>
<dbReference type="InterPro" id="IPR002831">
    <property type="entry name" value="Tscrpt_reg_TrmB_N"/>
</dbReference>
<geneLocation type="plasmid" evidence="3 5">
    <name>unnamed1</name>
</geneLocation>
<name>A0AAE6CCV3_9BRAD</name>
<dbReference type="InterPro" id="IPR051797">
    <property type="entry name" value="TrmB-like"/>
</dbReference>
<reference evidence="4 6" key="2">
    <citation type="submission" date="2018-10" db="EMBL/GenBank/DDBJ databases">
        <title>Bradyrhizobium sp. nov., effective nodules isolated from peanut in China.</title>
        <authorList>
            <person name="Li Y."/>
        </authorList>
    </citation>
    <scope>NUCLEOTIDE SEQUENCE [LARGE SCALE GENOMIC DNA]</scope>
    <source>
        <strain evidence="4 6">CCBAU 53426</strain>
    </source>
</reference>
<evidence type="ECO:0000259" key="1">
    <source>
        <dbReference type="Pfam" id="PF01978"/>
    </source>
</evidence>
<dbReference type="InterPro" id="IPR021586">
    <property type="entry name" value="Tscrpt_reg_TrmB_C"/>
</dbReference>
<evidence type="ECO:0000313" key="5">
    <source>
        <dbReference type="Proteomes" id="UP000288972"/>
    </source>
</evidence>
<feature type="domain" description="Transcription regulator TrmB N-terminal" evidence="1">
    <location>
        <begin position="6"/>
        <end position="70"/>
    </location>
</feature>
<dbReference type="Gene3D" id="3.30.870.10">
    <property type="entry name" value="Endonuclease Chain A"/>
    <property type="match status" value="1"/>
</dbReference>
<dbReference type="CDD" id="cd09124">
    <property type="entry name" value="PLDc_like_TrmB_middle"/>
    <property type="match status" value="1"/>
</dbReference>
<keyword evidence="6" id="KW-1185">Reference proteome</keyword>
<dbReference type="PANTHER" id="PTHR34293:SF1">
    <property type="entry name" value="HTH-TYPE TRANSCRIPTIONAL REGULATOR TRMBL2"/>
    <property type="match status" value="1"/>
</dbReference>
<dbReference type="KEGG" id="bgz:XH91_34405"/>
<evidence type="ECO:0000313" key="3">
    <source>
        <dbReference type="EMBL" id="QAU51191.1"/>
    </source>
</evidence>
<dbReference type="Pfam" id="PF01978">
    <property type="entry name" value="TrmB"/>
    <property type="match status" value="1"/>
</dbReference>
<dbReference type="AlphaFoldDB" id="A0AAE6CCV3"/>
<dbReference type="PANTHER" id="PTHR34293">
    <property type="entry name" value="HTH-TYPE TRANSCRIPTIONAL REGULATOR TRMBL2"/>
    <property type="match status" value="1"/>
</dbReference>
<keyword evidence="3" id="KW-0614">Plasmid</keyword>